<keyword evidence="1" id="KW-0732">Signal</keyword>
<dbReference type="Proteomes" id="UP000771736">
    <property type="component" value="Unassembled WGS sequence"/>
</dbReference>
<evidence type="ECO:0000313" key="3">
    <source>
        <dbReference type="Proteomes" id="UP000771736"/>
    </source>
</evidence>
<organism evidence="2 3">
    <name type="scientific">Prevotella aurantiaca</name>
    <dbReference type="NCBI Taxonomy" id="596085"/>
    <lineage>
        <taxon>Bacteria</taxon>
        <taxon>Pseudomonadati</taxon>
        <taxon>Bacteroidota</taxon>
        <taxon>Bacteroidia</taxon>
        <taxon>Bacteroidales</taxon>
        <taxon>Prevotellaceae</taxon>
        <taxon>Prevotella</taxon>
    </lineage>
</organism>
<proteinExistence type="predicted"/>
<protein>
    <submittedName>
        <fullName evidence="2">Peptidase</fullName>
    </submittedName>
</protein>
<dbReference type="EMBL" id="JABZSJ010000005">
    <property type="protein sequence ID" value="MBF1383635.1"/>
    <property type="molecule type" value="Genomic_DNA"/>
</dbReference>
<feature type="chain" id="PRO_5036874027" evidence="1">
    <location>
        <begin position="30"/>
        <end position="274"/>
    </location>
</feature>
<reference evidence="2" key="1">
    <citation type="submission" date="2020-04" db="EMBL/GenBank/DDBJ databases">
        <title>Deep metagenomics examines the oral microbiome during advanced dental caries in children, revealing novel taxa and co-occurrences with host molecules.</title>
        <authorList>
            <person name="Baker J.L."/>
            <person name="Morton J.T."/>
            <person name="Dinis M."/>
            <person name="Alvarez R."/>
            <person name="Tran N.C."/>
            <person name="Knight R."/>
            <person name="Edlund A."/>
        </authorList>
    </citation>
    <scope>NUCLEOTIDE SEQUENCE</scope>
    <source>
        <strain evidence="2">JCVI_44_bin.5</strain>
    </source>
</reference>
<comment type="caution">
    <text evidence="2">The sequence shown here is derived from an EMBL/GenBank/DDBJ whole genome shotgun (WGS) entry which is preliminary data.</text>
</comment>
<feature type="signal peptide" evidence="1">
    <location>
        <begin position="1"/>
        <end position="29"/>
    </location>
</feature>
<evidence type="ECO:0000313" key="2">
    <source>
        <dbReference type="EMBL" id="MBF1383635.1"/>
    </source>
</evidence>
<sequence>MRKNLLKNTYVTIAILLVSLFAMPTTTKAQMAFDLAIAGRKVTPSNCNDLTVLDGVAGKVSFDPNENVLTLEDATIETEGNVNAIYSKIEGLTIKVIGTNKLTSDKAVLTAMKPLTITGGGTLNVESQKDCALFVYLTELTIDDCTVNARSKAYGIAGGDGSAEKLIIRNANVTAEGTESGSIRDLAELVLIGSKIEKPVGAAFDAAEHCVALNGEMVKAEVIIKKDPTAISTPKTDKKVAKGTHTLSGVRVSDNLNSLSKGVYIVNGKKVVKQ</sequence>
<gene>
    <name evidence="2" type="ORF">HXN26_02060</name>
</gene>
<name>A0A930MY26_9BACT</name>
<accession>A0A930MY26</accession>
<dbReference type="AlphaFoldDB" id="A0A930MY26"/>
<dbReference type="RefSeq" id="WP_273158396.1">
    <property type="nucleotide sequence ID" value="NZ_JABZSJ010000005.1"/>
</dbReference>
<evidence type="ECO:0000256" key="1">
    <source>
        <dbReference type="SAM" id="SignalP"/>
    </source>
</evidence>